<feature type="signal peptide" evidence="1">
    <location>
        <begin position="1"/>
        <end position="19"/>
    </location>
</feature>
<sequence length="99" mass="9895">MQISKIITTIVATACVSTAAPNAAPNDGGHGGDHSNNGNIQCSNGSNYCCQSQAGLLAIGCVLQNVLGACANQQVCCSNTGSGTQNCVNQNGLQVNVVL</sequence>
<dbReference type="OrthoDB" id="3438985at2759"/>
<gene>
    <name evidence="2" type="ORF">VE01_04534</name>
</gene>
<dbReference type="Proteomes" id="UP000091956">
    <property type="component" value="Unassembled WGS sequence"/>
</dbReference>
<feature type="chain" id="PRO_5008608936" description="Hydrophobin" evidence="1">
    <location>
        <begin position="20"/>
        <end position="99"/>
    </location>
</feature>
<evidence type="ECO:0000313" key="3">
    <source>
        <dbReference type="Proteomes" id="UP000091956"/>
    </source>
</evidence>
<evidence type="ECO:0008006" key="4">
    <source>
        <dbReference type="Google" id="ProtNLM"/>
    </source>
</evidence>
<protein>
    <recommendedName>
        <fullName evidence="4">Hydrophobin</fullName>
    </recommendedName>
</protein>
<dbReference type="GeneID" id="28837920"/>
<accession>A0A1B8GP58</accession>
<keyword evidence="3" id="KW-1185">Reference proteome</keyword>
<reference evidence="3" key="2">
    <citation type="journal article" date="2018" name="Nat. Commun.">
        <title>Extreme sensitivity to ultraviolet light in the fungal pathogen causing white-nose syndrome of bats.</title>
        <authorList>
            <person name="Palmer J.M."/>
            <person name="Drees K.P."/>
            <person name="Foster J.T."/>
            <person name="Lindner D.L."/>
        </authorList>
    </citation>
    <scope>NUCLEOTIDE SEQUENCE [LARGE SCALE GENOMIC DNA]</scope>
    <source>
        <strain evidence="3">UAMH 10579</strain>
    </source>
</reference>
<proteinExistence type="predicted"/>
<keyword evidence="1" id="KW-0732">Signal</keyword>
<evidence type="ECO:0000313" key="2">
    <source>
        <dbReference type="EMBL" id="OBT97629.1"/>
    </source>
</evidence>
<dbReference type="EMBL" id="KV460221">
    <property type="protein sequence ID" value="OBT97629.1"/>
    <property type="molecule type" value="Genomic_DNA"/>
</dbReference>
<evidence type="ECO:0000256" key="1">
    <source>
        <dbReference type="SAM" id="SignalP"/>
    </source>
</evidence>
<reference evidence="2 3" key="1">
    <citation type="submission" date="2016-03" db="EMBL/GenBank/DDBJ databases">
        <title>Comparative genomics of Pseudogymnoascus destructans, the fungus causing white-nose syndrome of bats.</title>
        <authorList>
            <person name="Palmer J.M."/>
            <person name="Drees K.P."/>
            <person name="Foster J.T."/>
            <person name="Lindner D.L."/>
        </authorList>
    </citation>
    <scope>NUCLEOTIDE SEQUENCE [LARGE SCALE GENOMIC DNA]</scope>
    <source>
        <strain evidence="2 3">UAMH 10579</strain>
    </source>
</reference>
<dbReference type="RefSeq" id="XP_018131362.1">
    <property type="nucleotide sequence ID" value="XM_018274006.2"/>
</dbReference>
<name>A0A1B8GP58_9PEZI</name>
<organism evidence="2 3">
    <name type="scientific">Pseudogymnoascus verrucosus</name>
    <dbReference type="NCBI Taxonomy" id="342668"/>
    <lineage>
        <taxon>Eukaryota</taxon>
        <taxon>Fungi</taxon>
        <taxon>Dikarya</taxon>
        <taxon>Ascomycota</taxon>
        <taxon>Pezizomycotina</taxon>
        <taxon>Leotiomycetes</taxon>
        <taxon>Thelebolales</taxon>
        <taxon>Thelebolaceae</taxon>
        <taxon>Pseudogymnoascus</taxon>
    </lineage>
</organism>
<dbReference type="AlphaFoldDB" id="A0A1B8GP58"/>